<dbReference type="Pfam" id="PF00873">
    <property type="entry name" value="ACR_tran"/>
    <property type="match status" value="1"/>
</dbReference>
<keyword evidence="3" id="KW-1003">Cell membrane</keyword>
<evidence type="ECO:0000313" key="10">
    <source>
        <dbReference type="Proteomes" id="UP000566813"/>
    </source>
</evidence>
<keyword evidence="2" id="KW-0813">Transport</keyword>
<comment type="subcellular location">
    <subcellularLocation>
        <location evidence="1">Cell inner membrane</location>
        <topology evidence="1">Multi-pass membrane protein</topology>
    </subcellularLocation>
</comment>
<dbReference type="GO" id="GO:0042910">
    <property type="term" value="F:xenobiotic transmembrane transporter activity"/>
    <property type="evidence" value="ECO:0007669"/>
    <property type="project" value="TreeGrafter"/>
</dbReference>
<evidence type="ECO:0000256" key="6">
    <source>
        <dbReference type="ARBA" id="ARBA00022989"/>
    </source>
</evidence>
<evidence type="ECO:0000256" key="2">
    <source>
        <dbReference type="ARBA" id="ARBA00022448"/>
    </source>
</evidence>
<dbReference type="GO" id="GO:0005886">
    <property type="term" value="C:plasma membrane"/>
    <property type="evidence" value="ECO:0007669"/>
    <property type="project" value="UniProtKB-SubCell"/>
</dbReference>
<feature type="transmembrane region" description="Helical" evidence="8">
    <location>
        <begin position="351"/>
        <end position="369"/>
    </location>
</feature>
<feature type="transmembrane region" description="Helical" evidence="8">
    <location>
        <begin position="972"/>
        <end position="989"/>
    </location>
</feature>
<dbReference type="Gene3D" id="1.20.1640.10">
    <property type="entry name" value="Multidrug efflux transporter AcrB transmembrane domain"/>
    <property type="match status" value="2"/>
</dbReference>
<evidence type="ECO:0000256" key="7">
    <source>
        <dbReference type="ARBA" id="ARBA00023136"/>
    </source>
</evidence>
<evidence type="ECO:0000313" key="9">
    <source>
        <dbReference type="EMBL" id="MBC2665265.1"/>
    </source>
</evidence>
<feature type="transmembrane region" description="Helical" evidence="8">
    <location>
        <begin position="1001"/>
        <end position="1027"/>
    </location>
</feature>
<evidence type="ECO:0000256" key="5">
    <source>
        <dbReference type="ARBA" id="ARBA00022692"/>
    </source>
</evidence>
<dbReference type="SUPFAM" id="SSF82714">
    <property type="entry name" value="Multidrug efflux transporter AcrB TolC docking domain, DN and DC subdomains"/>
    <property type="match status" value="2"/>
</dbReference>
<dbReference type="AlphaFoldDB" id="A0A7X1KLI3"/>
<dbReference type="PANTHER" id="PTHR32063">
    <property type="match status" value="1"/>
</dbReference>
<dbReference type="Gene3D" id="3.30.70.1320">
    <property type="entry name" value="Multidrug efflux transporter AcrB pore domain like"/>
    <property type="match status" value="1"/>
</dbReference>
<dbReference type="FunFam" id="1.20.1640.10:FF:000001">
    <property type="entry name" value="Efflux pump membrane transporter"/>
    <property type="match status" value="1"/>
</dbReference>
<dbReference type="PRINTS" id="PR00702">
    <property type="entry name" value="ACRIFLAVINRP"/>
</dbReference>
<keyword evidence="4" id="KW-0997">Cell inner membrane</keyword>
<keyword evidence="6 8" id="KW-1133">Transmembrane helix</keyword>
<reference evidence="9 10" key="1">
    <citation type="submission" date="2020-08" db="EMBL/GenBank/DDBJ databases">
        <title>The genome sequence of type strain Novosphingobium flavum NBRC 111647.</title>
        <authorList>
            <person name="Liu Y."/>
        </authorList>
    </citation>
    <scope>NUCLEOTIDE SEQUENCE [LARGE SCALE GENOMIC DNA]</scope>
    <source>
        <strain evidence="9 10">NBRC 111647</strain>
    </source>
</reference>
<feature type="transmembrane region" description="Helical" evidence="8">
    <location>
        <begin position="872"/>
        <end position="890"/>
    </location>
</feature>
<evidence type="ECO:0000256" key="1">
    <source>
        <dbReference type="ARBA" id="ARBA00004429"/>
    </source>
</evidence>
<evidence type="ECO:0000256" key="4">
    <source>
        <dbReference type="ARBA" id="ARBA00022519"/>
    </source>
</evidence>
<accession>A0A7X1KLI3</accession>
<dbReference type="InterPro" id="IPR001036">
    <property type="entry name" value="Acrflvin-R"/>
</dbReference>
<proteinExistence type="predicted"/>
<keyword evidence="10" id="KW-1185">Reference proteome</keyword>
<dbReference type="RefSeq" id="WP_185663519.1">
    <property type="nucleotide sequence ID" value="NZ_JACLAW010000004.1"/>
</dbReference>
<organism evidence="9 10">
    <name type="scientific">Novosphingobium flavum</name>
    <dbReference type="NCBI Taxonomy" id="1778672"/>
    <lineage>
        <taxon>Bacteria</taxon>
        <taxon>Pseudomonadati</taxon>
        <taxon>Pseudomonadota</taxon>
        <taxon>Alphaproteobacteria</taxon>
        <taxon>Sphingomonadales</taxon>
        <taxon>Sphingomonadaceae</taxon>
        <taxon>Novosphingobium</taxon>
    </lineage>
</organism>
<dbReference type="FunFam" id="3.30.70.1430:FF:000001">
    <property type="entry name" value="Efflux pump membrane transporter"/>
    <property type="match status" value="1"/>
</dbReference>
<comment type="caution">
    <text evidence="9">The sequence shown here is derived from an EMBL/GenBank/DDBJ whole genome shotgun (WGS) entry which is preliminary data.</text>
</comment>
<feature type="transmembrane region" description="Helical" evidence="8">
    <location>
        <begin position="544"/>
        <end position="563"/>
    </location>
</feature>
<dbReference type="Gene3D" id="3.30.70.1430">
    <property type="entry name" value="Multidrug efflux transporter AcrB pore domain"/>
    <property type="match status" value="2"/>
</dbReference>
<evidence type="ECO:0000256" key="3">
    <source>
        <dbReference type="ARBA" id="ARBA00022475"/>
    </source>
</evidence>
<dbReference type="InterPro" id="IPR027463">
    <property type="entry name" value="AcrB_DN_DC_subdom"/>
</dbReference>
<dbReference type="Gene3D" id="3.30.2090.10">
    <property type="entry name" value="Multidrug efflux transporter AcrB TolC docking domain, DN and DC subdomains"/>
    <property type="match status" value="2"/>
</dbReference>
<feature type="transmembrane region" description="Helical" evidence="8">
    <location>
        <begin position="478"/>
        <end position="501"/>
    </location>
</feature>
<feature type="transmembrane region" description="Helical" evidence="8">
    <location>
        <begin position="375"/>
        <end position="395"/>
    </location>
</feature>
<dbReference type="SUPFAM" id="SSF82866">
    <property type="entry name" value="Multidrug efflux transporter AcrB transmembrane domain"/>
    <property type="match status" value="2"/>
</dbReference>
<dbReference type="Gene3D" id="3.30.70.1440">
    <property type="entry name" value="Multidrug efflux transporter AcrB pore domain"/>
    <property type="match status" value="1"/>
</dbReference>
<keyword evidence="7 8" id="KW-0472">Membrane</keyword>
<evidence type="ECO:0000256" key="8">
    <source>
        <dbReference type="SAM" id="Phobius"/>
    </source>
</evidence>
<protein>
    <submittedName>
        <fullName evidence="9">Efflux RND transporter permease subunit</fullName>
    </submittedName>
</protein>
<dbReference type="PANTHER" id="PTHR32063:SF21">
    <property type="entry name" value="MULTIDRUG RESISTANCE PROTEIN MDTB"/>
    <property type="match status" value="1"/>
</dbReference>
<gene>
    <name evidence="9" type="ORF">H7F51_07020</name>
</gene>
<keyword evidence="5 8" id="KW-0812">Transmembrane</keyword>
<dbReference type="SUPFAM" id="SSF82693">
    <property type="entry name" value="Multidrug efflux transporter AcrB pore domain, PN1, PN2, PC1 and PC2 subdomains"/>
    <property type="match status" value="3"/>
</dbReference>
<feature type="transmembrane region" description="Helical" evidence="8">
    <location>
        <begin position="446"/>
        <end position="466"/>
    </location>
</feature>
<feature type="transmembrane region" description="Helical" evidence="8">
    <location>
        <begin position="22"/>
        <end position="44"/>
    </location>
</feature>
<sequence length="1053" mass="110348">MDSGDPVTAAASLPGGGPSRPFILRPVATTLIMLALLLAGFIAYRSLPLSALPEVDYPTIQVRTLYPGASPDVMALTVTAPLERQFGQMPGLARMTSQSSAGASVITMQFTLGLSLDVAEQEVQAAINAANSLLPSDLPAPPTYAKVNPADAPVLSLGVTSSSRPLGEVEAIVERQFANKIGQVSGVGLVSLSGGQRPAVRIQANVPALAARGLSLETIRTAISNANANAAKGSFDGQSKSWTVDANDQLADAAAYRSLVLAYQDGAPVRLSDVASVVDSTENTRLASWMNRQPAVIVDVQRQPGANVIGTVDAIKAALPELEAQLPADVHVTLLADRTESIRASVSDVEFELVLAVALVTAVIFLFLGSLRATVIASIAVPLSLIGAFAAMWGMGFSVNNLTLMALTIASGFVVDDAIVVLENISRHVEEGMNPFAAALKGASEIGFTIVSLTVSLIAVLIPLLFMGDVVGRLFREFAVTLAATIVLSALVALTLVPMLAARWLRHDDHKHPSPIAAKAMAAFDRLSHRYEGWLDWVLARQKLVLATFAGTLVLTGLLTVVIEKNLFPEEDTGQIEVATIAAQQTGFAAMAKSQQQVAQTLLKDPAVSSVSSSIGVDGTNPTLNQGRLMVTLKPIEERDSMTTVLERLRTGTASLAGVTLYFQPVQDLTIDTETGVTSYRFSLKGADQNEVDLWGGKLAAALATNKALRDVSANGLGQGASVVVNINRDAAARLGLSALDVDNALYDAFGQRIVSTIYTQSSQNRVILEAGPDMLSGPQGLANLYIPVSGGTAVPLSAIATFRESTAPLVIAREGQFPAATIGFNLAPGTSLGHAVSEIGKAEKQIGIPATITTDFSGAAGAFQSSLGNEMWLVLAAIVVVYIVLGVLYESFVHPLTILSTLPSAGIGALLALAMTGYGLGVIGIIGIVLLIGIVKKNAIMMIDFALQAMREDGDNPHDAIRRAAILRFRPIMMTTFAALFAAIPLIFGHGMGHELRQPLGIAIAGGLLLSQALTLFTTPVIFLGFEALKERRAARKAARERGPGETGALPA</sequence>
<dbReference type="Proteomes" id="UP000566813">
    <property type="component" value="Unassembled WGS sequence"/>
</dbReference>
<feature type="transmembrane region" description="Helical" evidence="8">
    <location>
        <begin position="910"/>
        <end position="936"/>
    </location>
</feature>
<name>A0A7X1KLI3_9SPHN</name>
<dbReference type="EMBL" id="JACLAW010000004">
    <property type="protein sequence ID" value="MBC2665265.1"/>
    <property type="molecule type" value="Genomic_DNA"/>
</dbReference>